<accession>A0A0D7A1K2</accession>
<feature type="region of interest" description="Disordered" evidence="1">
    <location>
        <begin position="78"/>
        <end position="100"/>
    </location>
</feature>
<name>A0A0D7A1K2_9AGAR</name>
<evidence type="ECO:0000313" key="2">
    <source>
        <dbReference type="EMBL" id="KIY42811.1"/>
    </source>
</evidence>
<dbReference type="EMBL" id="KN881589">
    <property type="protein sequence ID" value="KIY53765.1"/>
    <property type="molecule type" value="Genomic_DNA"/>
</dbReference>
<dbReference type="Proteomes" id="UP000054144">
    <property type="component" value="Unassembled WGS sequence"/>
</dbReference>
<gene>
    <name evidence="3" type="ORF">FISHEDRAFT_54965</name>
    <name evidence="2" type="ORF">FISHEDRAFT_63146</name>
</gene>
<organism evidence="2 4">
    <name type="scientific">Fistulina hepatica ATCC 64428</name>
    <dbReference type="NCBI Taxonomy" id="1128425"/>
    <lineage>
        <taxon>Eukaryota</taxon>
        <taxon>Fungi</taxon>
        <taxon>Dikarya</taxon>
        <taxon>Basidiomycota</taxon>
        <taxon>Agaricomycotina</taxon>
        <taxon>Agaricomycetes</taxon>
        <taxon>Agaricomycetidae</taxon>
        <taxon>Agaricales</taxon>
        <taxon>Fistulinaceae</taxon>
        <taxon>Fistulina</taxon>
    </lineage>
</organism>
<evidence type="ECO:0000313" key="3">
    <source>
        <dbReference type="EMBL" id="KIY53765.1"/>
    </source>
</evidence>
<sequence>MFRKLLTQTDIKQATRTAKMKLNKENHNIIAKVLYSPRPATAERTATSRGLHRLISEAILTKRHVAKLEKAMAHLADGRQTSRWGDTANEKSGDTSALRHRYAQPRLQKMPGDYKNIKRNDKI</sequence>
<evidence type="ECO:0000256" key="1">
    <source>
        <dbReference type="SAM" id="MobiDB-lite"/>
    </source>
</evidence>
<protein>
    <submittedName>
        <fullName evidence="2">Uncharacterized protein</fullName>
    </submittedName>
</protein>
<keyword evidence="4" id="KW-1185">Reference proteome</keyword>
<reference evidence="2 4" key="1">
    <citation type="journal article" date="2015" name="Fungal Genet. Biol.">
        <title>Evolution of novel wood decay mechanisms in Agaricales revealed by the genome sequences of Fistulina hepatica and Cylindrobasidium torrendii.</title>
        <authorList>
            <person name="Floudas D."/>
            <person name="Held B.W."/>
            <person name="Riley R."/>
            <person name="Nagy L.G."/>
            <person name="Koehler G."/>
            <person name="Ransdell A.S."/>
            <person name="Younus H."/>
            <person name="Chow J."/>
            <person name="Chiniquy J."/>
            <person name="Lipzen A."/>
            <person name="Tritt A."/>
            <person name="Sun H."/>
            <person name="Haridas S."/>
            <person name="LaButti K."/>
            <person name="Ohm R.A."/>
            <person name="Kues U."/>
            <person name="Blanchette R.A."/>
            <person name="Grigoriev I.V."/>
            <person name="Minto R.E."/>
            <person name="Hibbett D.S."/>
        </authorList>
    </citation>
    <scope>NUCLEOTIDE SEQUENCE [LARGE SCALE GENOMIC DNA]</scope>
    <source>
        <strain evidence="2 4">ATCC 64428</strain>
    </source>
</reference>
<dbReference type="AlphaFoldDB" id="A0A0D7A1K2"/>
<dbReference type="EMBL" id="KN882155">
    <property type="protein sequence ID" value="KIY42811.1"/>
    <property type="molecule type" value="Genomic_DNA"/>
</dbReference>
<proteinExistence type="predicted"/>
<evidence type="ECO:0000313" key="4">
    <source>
        <dbReference type="Proteomes" id="UP000054144"/>
    </source>
</evidence>